<reference evidence="4" key="3">
    <citation type="submission" date="2015-06" db="UniProtKB">
        <authorList>
            <consortium name="EnsemblMetazoa"/>
        </authorList>
    </citation>
    <scope>IDENTIFICATION</scope>
</reference>
<dbReference type="PANTHER" id="PTHR14715">
    <property type="entry name" value="FAM124 DOMAIN-CONTAINING PROTEIN-RELATED"/>
    <property type="match status" value="1"/>
</dbReference>
<evidence type="ECO:0000313" key="5">
    <source>
        <dbReference type="Proteomes" id="UP000014760"/>
    </source>
</evidence>
<dbReference type="Pfam" id="PF15067">
    <property type="entry name" value="FAM124"/>
    <property type="match status" value="1"/>
</dbReference>
<gene>
    <name evidence="3" type="ORF">CAPTEDRAFT_121754</name>
</gene>
<organism evidence="3">
    <name type="scientific">Capitella teleta</name>
    <name type="common">Polychaete worm</name>
    <dbReference type="NCBI Taxonomy" id="283909"/>
    <lineage>
        <taxon>Eukaryota</taxon>
        <taxon>Metazoa</taxon>
        <taxon>Spiralia</taxon>
        <taxon>Lophotrochozoa</taxon>
        <taxon>Annelida</taxon>
        <taxon>Polychaeta</taxon>
        <taxon>Sedentaria</taxon>
        <taxon>Scolecida</taxon>
        <taxon>Capitellidae</taxon>
        <taxon>Capitella</taxon>
    </lineage>
</organism>
<reference evidence="5" key="1">
    <citation type="submission" date="2012-12" db="EMBL/GenBank/DDBJ databases">
        <authorList>
            <person name="Hellsten U."/>
            <person name="Grimwood J."/>
            <person name="Chapman J.A."/>
            <person name="Shapiro H."/>
            <person name="Aerts A."/>
            <person name="Otillar R.P."/>
            <person name="Terry A.Y."/>
            <person name="Boore J.L."/>
            <person name="Simakov O."/>
            <person name="Marletaz F."/>
            <person name="Cho S.-J."/>
            <person name="Edsinger-Gonzales E."/>
            <person name="Havlak P."/>
            <person name="Kuo D.-H."/>
            <person name="Larsson T."/>
            <person name="Lv J."/>
            <person name="Arendt D."/>
            <person name="Savage R."/>
            <person name="Osoegawa K."/>
            <person name="de Jong P."/>
            <person name="Lindberg D.R."/>
            <person name="Seaver E.C."/>
            <person name="Weisblat D.A."/>
            <person name="Putnam N.H."/>
            <person name="Grigoriev I.V."/>
            <person name="Rokhsar D.S."/>
        </authorList>
    </citation>
    <scope>NUCLEOTIDE SEQUENCE</scope>
    <source>
        <strain evidence="5">I ESC-2004</strain>
    </source>
</reference>
<evidence type="ECO:0000313" key="3">
    <source>
        <dbReference type="EMBL" id="ELU02978.1"/>
    </source>
</evidence>
<comment type="similarity">
    <text evidence="1">Belongs to the FAM124 family.</text>
</comment>
<dbReference type="InterPro" id="IPR046365">
    <property type="entry name" value="FAM124_dom"/>
</dbReference>
<dbReference type="EnsemblMetazoa" id="CapteT121754">
    <property type="protein sequence ID" value="CapteP121754"/>
    <property type="gene ID" value="CapteG121754"/>
</dbReference>
<dbReference type="STRING" id="283909.R7UGS0"/>
<sequence>MPCSALTLFLQEDRDIEVDRLTKCTEYLSTPPWKFHHSEWVSSGDQRFPRNCHDYFMSHEDLPLCCAQQIVHGEEVLRVVKFVTVRNWSDNVQFYSRILGQHPDVNKADFVIFTLEHHAHFVVQFSLKKLPEEVVPRSTRQMVLSFKVHDIGALVPLLHAECHQMNSTHWVTVDFDGNEVFIEQSAQGRKSCMG</sequence>
<evidence type="ECO:0000256" key="1">
    <source>
        <dbReference type="ARBA" id="ARBA00006440"/>
    </source>
</evidence>
<dbReference type="Gene3D" id="3.10.180.10">
    <property type="entry name" value="2,3-Dihydroxybiphenyl 1,2-Dioxygenase, domain 1"/>
    <property type="match status" value="1"/>
</dbReference>
<dbReference type="OrthoDB" id="10023686at2759"/>
<feature type="non-terminal residue" evidence="3">
    <location>
        <position position="194"/>
    </location>
</feature>
<reference evidence="3 5" key="2">
    <citation type="journal article" date="2013" name="Nature">
        <title>Insights into bilaterian evolution from three spiralian genomes.</title>
        <authorList>
            <person name="Simakov O."/>
            <person name="Marletaz F."/>
            <person name="Cho S.J."/>
            <person name="Edsinger-Gonzales E."/>
            <person name="Havlak P."/>
            <person name="Hellsten U."/>
            <person name="Kuo D.H."/>
            <person name="Larsson T."/>
            <person name="Lv J."/>
            <person name="Arendt D."/>
            <person name="Savage R."/>
            <person name="Osoegawa K."/>
            <person name="de Jong P."/>
            <person name="Grimwood J."/>
            <person name="Chapman J.A."/>
            <person name="Shapiro H."/>
            <person name="Aerts A."/>
            <person name="Otillar R.P."/>
            <person name="Terry A.Y."/>
            <person name="Boore J.L."/>
            <person name="Grigoriev I.V."/>
            <person name="Lindberg D.R."/>
            <person name="Seaver E.C."/>
            <person name="Weisblat D.A."/>
            <person name="Putnam N.H."/>
            <person name="Rokhsar D.S."/>
        </authorList>
    </citation>
    <scope>NUCLEOTIDE SEQUENCE</scope>
    <source>
        <strain evidence="3 5">I ESC-2004</strain>
    </source>
</reference>
<dbReference type="EMBL" id="KB303586">
    <property type="protein sequence ID" value="ELU02978.1"/>
    <property type="molecule type" value="Genomic_DNA"/>
</dbReference>
<dbReference type="HOGENOM" id="CLU_070689_0_0_1"/>
<evidence type="ECO:0000259" key="2">
    <source>
        <dbReference type="Pfam" id="PF15067"/>
    </source>
</evidence>
<accession>R7UGS0</accession>
<dbReference type="Proteomes" id="UP000014760">
    <property type="component" value="Unassembled WGS sequence"/>
</dbReference>
<dbReference type="InterPro" id="IPR029380">
    <property type="entry name" value="FAM124"/>
</dbReference>
<name>R7UGS0_CAPTE</name>
<proteinExistence type="inferred from homology"/>
<evidence type="ECO:0000313" key="4">
    <source>
        <dbReference type="EnsemblMetazoa" id="CapteP121754"/>
    </source>
</evidence>
<dbReference type="InterPro" id="IPR029068">
    <property type="entry name" value="Glyas_Bleomycin-R_OHBP_Dase"/>
</dbReference>
<dbReference type="EMBL" id="AMQN01008623">
    <property type="status" value="NOT_ANNOTATED_CDS"/>
    <property type="molecule type" value="Genomic_DNA"/>
</dbReference>
<feature type="domain" description="FAM124" evidence="2">
    <location>
        <begin position="2"/>
        <end position="182"/>
    </location>
</feature>
<dbReference type="OMA" id="IHCGNEV"/>
<keyword evidence="5" id="KW-1185">Reference proteome</keyword>
<dbReference type="PANTHER" id="PTHR14715:SF6">
    <property type="entry name" value="FAM124 DOMAIN-CONTAINING PROTEIN"/>
    <property type="match status" value="1"/>
</dbReference>
<dbReference type="SUPFAM" id="SSF54593">
    <property type="entry name" value="Glyoxalase/Bleomycin resistance protein/Dihydroxybiphenyl dioxygenase"/>
    <property type="match status" value="1"/>
</dbReference>
<protein>
    <recommendedName>
        <fullName evidence="2">FAM124 domain-containing protein</fullName>
    </recommendedName>
</protein>
<dbReference type="AlphaFoldDB" id="R7UGS0"/>